<organism evidence="4 5">
    <name type="scientific">Rubroshorea leprosula</name>
    <dbReference type="NCBI Taxonomy" id="152421"/>
    <lineage>
        <taxon>Eukaryota</taxon>
        <taxon>Viridiplantae</taxon>
        <taxon>Streptophyta</taxon>
        <taxon>Embryophyta</taxon>
        <taxon>Tracheophyta</taxon>
        <taxon>Spermatophyta</taxon>
        <taxon>Magnoliopsida</taxon>
        <taxon>eudicotyledons</taxon>
        <taxon>Gunneridae</taxon>
        <taxon>Pentapetalae</taxon>
        <taxon>rosids</taxon>
        <taxon>malvids</taxon>
        <taxon>Malvales</taxon>
        <taxon>Dipterocarpaceae</taxon>
        <taxon>Rubroshorea</taxon>
    </lineage>
</organism>
<keyword evidence="2" id="KW-0677">Repeat</keyword>
<proteinExistence type="predicted"/>
<dbReference type="Gene3D" id="2.130.10.10">
    <property type="entry name" value="YVTN repeat-like/Quinoprotein amine dehydrogenase"/>
    <property type="match status" value="1"/>
</dbReference>
<comment type="caution">
    <text evidence="4">The sequence shown here is derived from an EMBL/GenBank/DDBJ whole genome shotgun (WGS) entry which is preliminary data.</text>
</comment>
<dbReference type="InterPro" id="IPR036322">
    <property type="entry name" value="WD40_repeat_dom_sf"/>
</dbReference>
<keyword evidence="5" id="KW-1185">Reference proteome</keyword>
<dbReference type="InterPro" id="IPR001680">
    <property type="entry name" value="WD40_rpt"/>
</dbReference>
<dbReference type="AlphaFoldDB" id="A0AAV5LX05"/>
<evidence type="ECO:0000256" key="1">
    <source>
        <dbReference type="ARBA" id="ARBA00022574"/>
    </source>
</evidence>
<dbReference type="Pfam" id="PF00400">
    <property type="entry name" value="WD40"/>
    <property type="match status" value="2"/>
</dbReference>
<dbReference type="SMART" id="SM00320">
    <property type="entry name" value="WD40"/>
    <property type="match status" value="2"/>
</dbReference>
<dbReference type="Proteomes" id="UP001054252">
    <property type="component" value="Unassembled WGS sequence"/>
</dbReference>
<name>A0AAV5LX05_9ROSI</name>
<dbReference type="EMBL" id="BPVZ01000155">
    <property type="protein sequence ID" value="GKV42049.1"/>
    <property type="molecule type" value="Genomic_DNA"/>
</dbReference>
<evidence type="ECO:0000256" key="2">
    <source>
        <dbReference type="ARBA" id="ARBA00022737"/>
    </source>
</evidence>
<sequence length="156" mass="17034">MENGSLDDNVGSSSSHESQGFSFTEVYSVQASSSKVICCHFSSDGKLLASGGHDKKAVVFFTDTMEPKSTLEEHSSLITDVRFGPSMPCLATSSFDKTVRVWDADNVSRHFPIVLAFTSFTFSYESTTPPPSHVHTLLPTNSLPTSAIYIKPQYNI</sequence>
<protein>
    <submittedName>
        <fullName evidence="4">Uncharacterized protein</fullName>
    </submittedName>
</protein>
<dbReference type="PROSITE" id="PS50294">
    <property type="entry name" value="WD_REPEATS_REGION"/>
    <property type="match status" value="1"/>
</dbReference>
<evidence type="ECO:0000256" key="3">
    <source>
        <dbReference type="PROSITE-ProRule" id="PRU00221"/>
    </source>
</evidence>
<dbReference type="InterPro" id="IPR015943">
    <property type="entry name" value="WD40/YVTN_repeat-like_dom_sf"/>
</dbReference>
<reference evidence="4 5" key="1">
    <citation type="journal article" date="2021" name="Commun. Biol.">
        <title>The genome of Shorea leprosula (Dipterocarpaceae) highlights the ecological relevance of drought in aseasonal tropical rainforests.</title>
        <authorList>
            <person name="Ng K.K.S."/>
            <person name="Kobayashi M.J."/>
            <person name="Fawcett J.A."/>
            <person name="Hatakeyama M."/>
            <person name="Paape T."/>
            <person name="Ng C.H."/>
            <person name="Ang C.C."/>
            <person name="Tnah L.H."/>
            <person name="Lee C.T."/>
            <person name="Nishiyama T."/>
            <person name="Sese J."/>
            <person name="O'Brien M.J."/>
            <person name="Copetti D."/>
            <person name="Mohd Noor M.I."/>
            <person name="Ong R.C."/>
            <person name="Putra M."/>
            <person name="Sireger I.Z."/>
            <person name="Indrioko S."/>
            <person name="Kosugi Y."/>
            <person name="Izuno A."/>
            <person name="Isagi Y."/>
            <person name="Lee S.L."/>
            <person name="Shimizu K.K."/>
        </authorList>
    </citation>
    <scope>NUCLEOTIDE SEQUENCE [LARGE SCALE GENOMIC DNA]</scope>
    <source>
        <strain evidence="4">214</strain>
    </source>
</reference>
<dbReference type="GO" id="GO:0003714">
    <property type="term" value="F:transcription corepressor activity"/>
    <property type="evidence" value="ECO:0007669"/>
    <property type="project" value="InterPro"/>
</dbReference>
<gene>
    <name evidence="4" type="ORF">SLEP1_g49501</name>
</gene>
<keyword evidence="1 3" id="KW-0853">WD repeat</keyword>
<feature type="repeat" description="WD" evidence="3">
    <location>
        <begin position="71"/>
        <end position="106"/>
    </location>
</feature>
<dbReference type="InterPro" id="IPR044716">
    <property type="entry name" value="LEUNIG-like"/>
</dbReference>
<dbReference type="PROSITE" id="PS50082">
    <property type="entry name" value="WD_REPEATS_2"/>
    <property type="match status" value="1"/>
</dbReference>
<evidence type="ECO:0000313" key="4">
    <source>
        <dbReference type="EMBL" id="GKV42049.1"/>
    </source>
</evidence>
<dbReference type="SUPFAM" id="SSF50978">
    <property type="entry name" value="WD40 repeat-like"/>
    <property type="match status" value="1"/>
</dbReference>
<dbReference type="PROSITE" id="PS00678">
    <property type="entry name" value="WD_REPEATS_1"/>
    <property type="match status" value="1"/>
</dbReference>
<dbReference type="PANTHER" id="PTHR44376">
    <property type="entry name" value="TRANSCRIPTIONAL REGULATOR OF FILAMENTOUS GROWTH FLO8"/>
    <property type="match status" value="1"/>
</dbReference>
<dbReference type="InterPro" id="IPR019775">
    <property type="entry name" value="WD40_repeat_CS"/>
</dbReference>
<dbReference type="PANTHER" id="PTHR44376:SF5">
    <property type="entry name" value="TRANSCRIPTIONAL COREPRESSOR LEUNIG ISOFORM X1"/>
    <property type="match status" value="1"/>
</dbReference>
<accession>A0AAV5LX05</accession>
<evidence type="ECO:0000313" key="5">
    <source>
        <dbReference type="Proteomes" id="UP001054252"/>
    </source>
</evidence>